<evidence type="ECO:0000256" key="3">
    <source>
        <dbReference type="ARBA" id="ARBA00022692"/>
    </source>
</evidence>
<feature type="region of interest" description="Disordered" evidence="7">
    <location>
        <begin position="1"/>
        <end position="29"/>
    </location>
</feature>
<dbReference type="GO" id="GO:0016020">
    <property type="term" value="C:membrane"/>
    <property type="evidence" value="ECO:0007669"/>
    <property type="project" value="UniProtKB-SubCell"/>
</dbReference>
<evidence type="ECO:0000256" key="6">
    <source>
        <dbReference type="ARBA" id="ARBA00023180"/>
    </source>
</evidence>
<feature type="domain" description="SSD" evidence="9">
    <location>
        <begin position="390"/>
        <end position="526"/>
    </location>
</feature>
<feature type="domain" description="SSD" evidence="9">
    <location>
        <begin position="759"/>
        <end position="878"/>
    </location>
</feature>
<dbReference type="EMBL" id="CAJPEX010001385">
    <property type="protein sequence ID" value="CAG0918990.1"/>
    <property type="molecule type" value="Genomic_DNA"/>
</dbReference>
<dbReference type="SUPFAM" id="SSF82866">
    <property type="entry name" value="Multidrug efflux transporter AcrB transmembrane domain"/>
    <property type="match status" value="2"/>
</dbReference>
<keyword evidence="6" id="KW-0325">Glycoprotein</keyword>
<feature type="transmembrane region" description="Helical" evidence="8">
    <location>
        <begin position="852"/>
        <end position="876"/>
    </location>
</feature>
<feature type="transmembrane region" description="Helical" evidence="8">
    <location>
        <begin position="827"/>
        <end position="845"/>
    </location>
</feature>
<dbReference type="PANTHER" id="PTHR10796">
    <property type="entry name" value="PATCHED-RELATED"/>
    <property type="match status" value="1"/>
</dbReference>
<dbReference type="InterPro" id="IPR000731">
    <property type="entry name" value="SSD"/>
</dbReference>
<feature type="region of interest" description="Disordered" evidence="7">
    <location>
        <begin position="898"/>
        <end position="919"/>
    </location>
</feature>
<protein>
    <recommendedName>
        <fullName evidence="9">SSD domain-containing protein</fullName>
    </recommendedName>
</protein>
<feature type="transmembrane region" description="Helical" evidence="8">
    <location>
        <begin position="515"/>
        <end position="540"/>
    </location>
</feature>
<feature type="transmembrane region" description="Helical" evidence="8">
    <location>
        <begin position="730"/>
        <end position="750"/>
    </location>
</feature>
<evidence type="ECO:0000256" key="1">
    <source>
        <dbReference type="ARBA" id="ARBA00004141"/>
    </source>
</evidence>
<gene>
    <name evidence="10" type="ORF">NMOB1V02_LOCUS6534</name>
</gene>
<evidence type="ECO:0000313" key="11">
    <source>
        <dbReference type="Proteomes" id="UP000678499"/>
    </source>
</evidence>
<dbReference type="Pfam" id="PF02460">
    <property type="entry name" value="Patched"/>
    <property type="match status" value="1"/>
</dbReference>
<accession>A0A7R9BNW9</accession>
<evidence type="ECO:0000256" key="5">
    <source>
        <dbReference type="ARBA" id="ARBA00023136"/>
    </source>
</evidence>
<dbReference type="Proteomes" id="UP000678499">
    <property type="component" value="Unassembled WGS sequence"/>
</dbReference>
<feature type="transmembrane region" description="Helical" evidence="8">
    <location>
        <begin position="386"/>
        <end position="407"/>
    </location>
</feature>
<dbReference type="InterPro" id="IPR051697">
    <property type="entry name" value="Patched_domain-protein"/>
</dbReference>
<dbReference type="InterPro" id="IPR003392">
    <property type="entry name" value="PTHD_SSD"/>
</dbReference>
<feature type="transmembrane region" description="Helical" evidence="8">
    <location>
        <begin position="788"/>
        <end position="807"/>
    </location>
</feature>
<keyword evidence="5 8" id="KW-0472">Membrane</keyword>
<keyword evidence="11" id="KW-1185">Reference proteome</keyword>
<evidence type="ECO:0000259" key="9">
    <source>
        <dbReference type="PROSITE" id="PS50156"/>
    </source>
</evidence>
<evidence type="ECO:0000256" key="7">
    <source>
        <dbReference type="SAM" id="MobiDB-lite"/>
    </source>
</evidence>
<dbReference type="EMBL" id="OA883422">
    <property type="protein sequence ID" value="CAD7278838.1"/>
    <property type="molecule type" value="Genomic_DNA"/>
</dbReference>
<reference evidence="10" key="1">
    <citation type="submission" date="2020-11" db="EMBL/GenBank/DDBJ databases">
        <authorList>
            <person name="Tran Van P."/>
        </authorList>
    </citation>
    <scope>NUCLEOTIDE SEQUENCE</scope>
</reference>
<dbReference type="AlphaFoldDB" id="A0A7R9BNW9"/>
<feature type="transmembrane region" description="Helical" evidence="8">
    <location>
        <begin position="419"/>
        <end position="447"/>
    </location>
</feature>
<sequence>MGDSSHELKSSSSDLKSNTKRKSVPEVGTETLEGTEGDAFIISHVECPVTEELRNQIPKSSSGNRDLVTAARGFHLSFYSGLIISTLERAAYKWGISVARHPKRTILCCLALTLLSGFGLLRFQYESDPTKLWIPQESNFIRDTNWMKQKFPEQLRHNVVIYSSENVLSPEALREVYELYSSITKIRVGNYSWEDFCVKIPRVNSLPAAAQLGSDISPMALIKEEILTMKQYCKMLRILPKICLVRSILEFWNYDLDRHLPSNFTWIDVANDFKGEEFSLSPYYGLDTNYSMYLGGVTRDAEGNIISAASTILHFINEKPVGYQGEFDHLAASRFEQQGGIKDEGDSANRLWEQEFLAVVRKFKSRIGATVTFRAERSFSDLSNVAIINDVPFVMVSCMLMYAFVCLNLGKCDVIEMRVYLSIAGLLSIFMAFFVSLGICSAFGVLYSPVHNLLVLLLQGLGVDDMFVLMKMWNHLSSHGIAFCDGSELLPLHRRVGIVMKHAGISITVTSLTDFAAFVIGGFTVVVICLGLAFVTLGAYGVSQMRQHFEIAWFLPDESYLKDFLKDINDYFPAIGKRGFIVYGRMNHSGLVHDLRNLDEKFGGQTFVTSVDSWSQSFLDWMETFYPSEQMNDFTFAERFSQFLFMPSGAPYARNFVFNGTLTCGEPVPEILVSRTEYTMREVPTSNARVETMLELRAIVDNSGITATKSFPWSFEFSSWETDRFISGELIRNMLLASACVFFVTVLLIANIHASFWVLVCVAMTLISTTGLIHFWGLTIEIVSSLNLILAVGLCVDYAAHIGHAFMTCDGTRNERAEETLSKIGPAVLSGGFSTFLSLSVLYFSGSYVFMVFFKVFVATCIFGLYYGLLFLPVVLSLCGPPPYFAEVSCNDREDKGLGETKESKYNPAEEAHGHEDIL</sequence>
<comment type="subcellular location">
    <subcellularLocation>
        <location evidence="1">Membrane</location>
        <topology evidence="1">Multi-pass membrane protein</topology>
    </subcellularLocation>
</comment>
<comment type="similarity">
    <text evidence="2">Belongs to the patched family.</text>
</comment>
<dbReference type="PANTHER" id="PTHR10796:SF130">
    <property type="entry name" value="PATCHED DOMAIN-CONTAINING PROTEIN 3-LIKE PROTEIN"/>
    <property type="match status" value="1"/>
</dbReference>
<feature type="transmembrane region" description="Helical" evidence="8">
    <location>
        <begin position="756"/>
        <end position="776"/>
    </location>
</feature>
<evidence type="ECO:0000256" key="4">
    <source>
        <dbReference type="ARBA" id="ARBA00022989"/>
    </source>
</evidence>
<evidence type="ECO:0000256" key="8">
    <source>
        <dbReference type="SAM" id="Phobius"/>
    </source>
</evidence>
<dbReference type="PROSITE" id="PS50156">
    <property type="entry name" value="SSD"/>
    <property type="match status" value="2"/>
</dbReference>
<proteinExistence type="inferred from homology"/>
<dbReference type="OrthoDB" id="6510177at2759"/>
<evidence type="ECO:0000313" key="10">
    <source>
        <dbReference type="EMBL" id="CAD7278838.1"/>
    </source>
</evidence>
<keyword evidence="3 8" id="KW-0812">Transmembrane</keyword>
<organism evidence="10">
    <name type="scientific">Notodromas monacha</name>
    <dbReference type="NCBI Taxonomy" id="399045"/>
    <lineage>
        <taxon>Eukaryota</taxon>
        <taxon>Metazoa</taxon>
        <taxon>Ecdysozoa</taxon>
        <taxon>Arthropoda</taxon>
        <taxon>Crustacea</taxon>
        <taxon>Oligostraca</taxon>
        <taxon>Ostracoda</taxon>
        <taxon>Podocopa</taxon>
        <taxon>Podocopida</taxon>
        <taxon>Cypridocopina</taxon>
        <taxon>Cypridoidea</taxon>
        <taxon>Cyprididae</taxon>
        <taxon>Notodromas</taxon>
    </lineage>
</organism>
<name>A0A7R9BNW9_9CRUS</name>
<dbReference type="Gene3D" id="1.20.1640.10">
    <property type="entry name" value="Multidrug efflux transporter AcrB transmembrane domain"/>
    <property type="match status" value="2"/>
</dbReference>
<keyword evidence="4 8" id="KW-1133">Transmembrane helix</keyword>
<evidence type="ECO:0000256" key="2">
    <source>
        <dbReference type="ARBA" id="ARBA00005585"/>
    </source>
</evidence>